<dbReference type="NCBIfam" id="NF007621">
    <property type="entry name" value="PRK10276.1"/>
    <property type="match status" value="1"/>
</dbReference>
<organism evidence="10 11">
    <name type="scientific">Legionella waltersii</name>
    <dbReference type="NCBI Taxonomy" id="66969"/>
    <lineage>
        <taxon>Bacteria</taxon>
        <taxon>Pseudomonadati</taxon>
        <taxon>Pseudomonadota</taxon>
        <taxon>Gammaproteobacteria</taxon>
        <taxon>Legionellales</taxon>
        <taxon>Legionellaceae</taxon>
        <taxon>Legionella</taxon>
    </lineage>
</organism>
<keyword evidence="5" id="KW-0234">DNA repair</keyword>
<comment type="caution">
    <text evidence="10">The sequence shown here is derived from an EMBL/GenBank/DDBJ whole genome shotgun (WGS) entry which is preliminary data.</text>
</comment>
<evidence type="ECO:0000259" key="9">
    <source>
        <dbReference type="Pfam" id="PF00717"/>
    </source>
</evidence>
<dbReference type="PANTHER" id="PTHR33516:SF2">
    <property type="entry name" value="LEXA REPRESSOR-RELATED"/>
    <property type="match status" value="1"/>
</dbReference>
<dbReference type="Proteomes" id="UP000054729">
    <property type="component" value="Unassembled WGS sequence"/>
</dbReference>
<keyword evidence="11" id="KW-1185">Reference proteome</keyword>
<reference evidence="10 11" key="1">
    <citation type="submission" date="2015-11" db="EMBL/GenBank/DDBJ databases">
        <title>Genomic analysis of 38 Legionella species identifies large and diverse effector repertoires.</title>
        <authorList>
            <person name="Burstein D."/>
            <person name="Amaro F."/>
            <person name="Zusman T."/>
            <person name="Lifshitz Z."/>
            <person name="Cohen O."/>
            <person name="Gilbert J.A."/>
            <person name="Pupko T."/>
            <person name="Shuman H.A."/>
            <person name="Segal G."/>
        </authorList>
    </citation>
    <scope>NUCLEOTIDE SEQUENCE [LARGE SCALE GENOMIC DNA]</scope>
    <source>
        <strain evidence="10 11">ATCC 51914</strain>
    </source>
</reference>
<dbReference type="GO" id="GO:0006281">
    <property type="term" value="P:DNA repair"/>
    <property type="evidence" value="ECO:0007669"/>
    <property type="project" value="UniProtKB-KW"/>
</dbReference>
<evidence type="ECO:0000256" key="6">
    <source>
        <dbReference type="ARBA" id="ARBA00023236"/>
    </source>
</evidence>
<dbReference type="Pfam" id="PF00717">
    <property type="entry name" value="Peptidase_S24"/>
    <property type="match status" value="1"/>
</dbReference>
<dbReference type="STRING" id="66969.Lwal_0711"/>
<dbReference type="InterPro" id="IPR039418">
    <property type="entry name" value="LexA-like"/>
</dbReference>
<dbReference type="AlphaFoldDB" id="A0A0W1ALK5"/>
<dbReference type="InterPro" id="IPR015927">
    <property type="entry name" value="Peptidase_S24_S26A/B/C"/>
</dbReference>
<evidence type="ECO:0000256" key="8">
    <source>
        <dbReference type="SAM" id="MobiDB-lite"/>
    </source>
</evidence>
<dbReference type="GO" id="GO:0006355">
    <property type="term" value="P:regulation of DNA-templated transcription"/>
    <property type="evidence" value="ECO:0007669"/>
    <property type="project" value="InterPro"/>
</dbReference>
<keyword evidence="3 7" id="KW-0378">Hydrolase</keyword>
<dbReference type="InterPro" id="IPR036286">
    <property type="entry name" value="LexA/Signal_pep-like_sf"/>
</dbReference>
<dbReference type="EMBL" id="LNZB01000015">
    <property type="protein sequence ID" value="KTD82234.1"/>
    <property type="molecule type" value="Genomic_DNA"/>
</dbReference>
<dbReference type="OrthoDB" id="9787787at2"/>
<evidence type="ECO:0000313" key="11">
    <source>
        <dbReference type="Proteomes" id="UP000054729"/>
    </source>
</evidence>
<evidence type="ECO:0000256" key="7">
    <source>
        <dbReference type="RuleBase" id="RU003991"/>
    </source>
</evidence>
<evidence type="ECO:0000256" key="1">
    <source>
        <dbReference type="ARBA" id="ARBA00007484"/>
    </source>
</evidence>
<keyword evidence="6" id="KW-0742">SOS response</keyword>
<dbReference type="SUPFAM" id="SSF51306">
    <property type="entry name" value="LexA/Signal peptidase"/>
    <property type="match status" value="1"/>
</dbReference>
<evidence type="ECO:0000313" key="10">
    <source>
        <dbReference type="EMBL" id="KTD82234.1"/>
    </source>
</evidence>
<comment type="similarity">
    <text evidence="1 7">Belongs to the peptidase S24 family.</text>
</comment>
<protein>
    <submittedName>
        <fullName evidence="10">SOS error prone mutagenesis protein UmuD (RumA)</fullName>
    </submittedName>
</protein>
<dbReference type="InterPro" id="IPR050077">
    <property type="entry name" value="LexA_repressor"/>
</dbReference>
<evidence type="ECO:0000256" key="2">
    <source>
        <dbReference type="ARBA" id="ARBA00022763"/>
    </source>
</evidence>
<feature type="domain" description="Peptidase S24/S26A/S26B/S26C" evidence="9">
    <location>
        <begin position="50"/>
        <end position="166"/>
    </location>
</feature>
<dbReference type="InterPro" id="IPR006197">
    <property type="entry name" value="Peptidase_S24_LexA"/>
</dbReference>
<dbReference type="PRINTS" id="PR00726">
    <property type="entry name" value="LEXASERPTASE"/>
</dbReference>
<dbReference type="GO" id="GO:0016787">
    <property type="term" value="F:hydrolase activity"/>
    <property type="evidence" value="ECO:0007669"/>
    <property type="project" value="UniProtKB-KW"/>
</dbReference>
<feature type="compositionally biased region" description="Gly residues" evidence="8">
    <location>
        <begin position="1"/>
        <end position="14"/>
    </location>
</feature>
<name>A0A0W1ALK5_9GAMM</name>
<evidence type="ECO:0000256" key="3">
    <source>
        <dbReference type="ARBA" id="ARBA00022801"/>
    </source>
</evidence>
<dbReference type="CDD" id="cd06529">
    <property type="entry name" value="S24_LexA-like"/>
    <property type="match status" value="1"/>
</dbReference>
<keyword evidence="4 7" id="KW-0068">Autocatalytic cleavage</keyword>
<evidence type="ECO:0000256" key="5">
    <source>
        <dbReference type="ARBA" id="ARBA00023204"/>
    </source>
</evidence>
<dbReference type="Gene3D" id="2.10.109.10">
    <property type="entry name" value="Umud Fragment, subunit A"/>
    <property type="match status" value="1"/>
</dbReference>
<feature type="region of interest" description="Disordered" evidence="8">
    <location>
        <begin position="1"/>
        <end position="23"/>
    </location>
</feature>
<gene>
    <name evidence="10" type="primary">umuD</name>
    <name evidence="10" type="ORF">Lwal_0711</name>
</gene>
<proteinExistence type="inferred from homology"/>
<sequence length="174" mass="19181">MSHGGVRVGAGRPRGQGKYKEPTRTVRIPESRVQEVIHYIQKDPVSFKIPLYLSSVRAGFPSPADDYIDSMLDLNDYLIKHPAATFFVRASGDSMIQAGIHSGDILVVDRSIEATHGKIVIAALNGELTVKRLFQQGGRVQLIAENPNFPAIDVTEEYDMVIWGVVTNVIHTVL</sequence>
<accession>A0A0W1ALK5</accession>
<evidence type="ECO:0000256" key="4">
    <source>
        <dbReference type="ARBA" id="ARBA00022813"/>
    </source>
</evidence>
<dbReference type="GO" id="GO:0003677">
    <property type="term" value="F:DNA binding"/>
    <property type="evidence" value="ECO:0007669"/>
    <property type="project" value="InterPro"/>
</dbReference>
<dbReference type="PANTHER" id="PTHR33516">
    <property type="entry name" value="LEXA REPRESSOR"/>
    <property type="match status" value="1"/>
</dbReference>
<keyword evidence="2" id="KW-0227">DNA damage</keyword>
<dbReference type="RefSeq" id="WP_058479537.1">
    <property type="nucleotide sequence ID" value="NZ_CAAAIQ010000006.1"/>
</dbReference>
<dbReference type="PATRIC" id="fig|66969.6.peg.779"/>
<dbReference type="GO" id="GO:0009432">
    <property type="term" value="P:SOS response"/>
    <property type="evidence" value="ECO:0007669"/>
    <property type="project" value="UniProtKB-KW"/>
</dbReference>